<protein>
    <submittedName>
        <fullName evidence="3">ATP-binding protein</fullName>
    </submittedName>
</protein>
<dbReference type="InterPro" id="IPR027417">
    <property type="entry name" value="P-loop_NTPase"/>
</dbReference>
<evidence type="ECO:0000313" key="4">
    <source>
        <dbReference type="Proteomes" id="UP000650524"/>
    </source>
</evidence>
<sequence>MKRFIEDNLIKWKDEEGRKPLILSGARQVGKSYLIEQNFAPHFDQLLSINFEKQPEYNNCFESGYSTASILRKIEALAGTRIRIGSTLVFFDEIQFCPKAIIALRYFFEEIPALHIIAAGSLLEFTIEKISVPVGRVTFRHLGPMSFEEFLYNSGNQFLLDEIRSHSIIMPFPEALHNRATALVKEYMAVGGMPQVLASFIEHQDYLRCQELLSDLLESYIKDFPKYNSKYSDLKYIDTVFSRVPHLVGNQFKFVQISRDIQSKYLRNGLELLNKADLVKLIYKTSGIPLGANYNPQRFKLLFLDIGLMQRGCDLNISRWITDSYHLINAGPVCEQFVGQEICANSNFKRERLFFWGRDKRGSSAEVDYMVEHAHGVTPVEVKAGASGRLKSMHLLLDTYRDLSEGIKVSLDNFERKNNIQSIPIYAFGSWLREKRLR</sequence>
<dbReference type="Pfam" id="PF13173">
    <property type="entry name" value="AAA_14"/>
    <property type="match status" value="1"/>
</dbReference>
<proteinExistence type="predicted"/>
<gene>
    <name evidence="3" type="ORF">H8E19_14995</name>
</gene>
<evidence type="ECO:0000259" key="2">
    <source>
        <dbReference type="Pfam" id="PF13635"/>
    </source>
</evidence>
<dbReference type="Proteomes" id="UP000650524">
    <property type="component" value="Unassembled WGS sequence"/>
</dbReference>
<accession>A0A8J6N369</accession>
<dbReference type="Pfam" id="PF13635">
    <property type="entry name" value="DUF4143"/>
    <property type="match status" value="1"/>
</dbReference>
<dbReference type="InterPro" id="IPR025420">
    <property type="entry name" value="DUF4143"/>
</dbReference>
<evidence type="ECO:0000259" key="1">
    <source>
        <dbReference type="Pfam" id="PF13173"/>
    </source>
</evidence>
<dbReference type="PANTHER" id="PTHR33295">
    <property type="entry name" value="ATPASE"/>
    <property type="match status" value="1"/>
</dbReference>
<dbReference type="EMBL" id="JACNJD010000305">
    <property type="protein sequence ID" value="MBC8178709.1"/>
    <property type="molecule type" value="Genomic_DNA"/>
</dbReference>
<organism evidence="3 4">
    <name type="scientific">Candidatus Desulfacyla euxinica</name>
    <dbReference type="NCBI Taxonomy" id="2841693"/>
    <lineage>
        <taxon>Bacteria</taxon>
        <taxon>Deltaproteobacteria</taxon>
        <taxon>Candidatus Desulfacyla</taxon>
    </lineage>
</organism>
<evidence type="ECO:0000313" key="3">
    <source>
        <dbReference type="EMBL" id="MBC8178709.1"/>
    </source>
</evidence>
<dbReference type="GO" id="GO:0005524">
    <property type="term" value="F:ATP binding"/>
    <property type="evidence" value="ECO:0007669"/>
    <property type="project" value="UniProtKB-KW"/>
</dbReference>
<feature type="domain" description="DUF4143" evidence="2">
    <location>
        <begin position="222"/>
        <end position="385"/>
    </location>
</feature>
<keyword evidence="3" id="KW-0547">Nucleotide-binding</keyword>
<dbReference type="AlphaFoldDB" id="A0A8J6N369"/>
<comment type="caution">
    <text evidence="3">The sequence shown here is derived from an EMBL/GenBank/DDBJ whole genome shotgun (WGS) entry which is preliminary data.</text>
</comment>
<keyword evidence="3" id="KW-0067">ATP-binding</keyword>
<dbReference type="InterPro" id="IPR041682">
    <property type="entry name" value="AAA_14"/>
</dbReference>
<name>A0A8J6N369_9DELT</name>
<feature type="domain" description="AAA" evidence="1">
    <location>
        <begin position="18"/>
        <end position="151"/>
    </location>
</feature>
<reference evidence="3 4" key="1">
    <citation type="submission" date="2020-08" db="EMBL/GenBank/DDBJ databases">
        <title>Bridging the membrane lipid divide: bacteria of the FCB group superphylum have the potential to synthesize archaeal ether lipids.</title>
        <authorList>
            <person name="Villanueva L."/>
            <person name="Von Meijenfeldt F.A.B."/>
            <person name="Westbye A.B."/>
            <person name="Yadav S."/>
            <person name="Hopmans E.C."/>
            <person name="Dutilh B.E."/>
            <person name="Sinninghe Damste J.S."/>
        </authorList>
    </citation>
    <scope>NUCLEOTIDE SEQUENCE [LARGE SCALE GENOMIC DNA]</scope>
    <source>
        <strain evidence="3">NIOZ-UU27</strain>
    </source>
</reference>
<dbReference type="PANTHER" id="PTHR33295:SF7">
    <property type="entry name" value="ATPASE"/>
    <property type="match status" value="1"/>
</dbReference>
<dbReference type="SUPFAM" id="SSF52540">
    <property type="entry name" value="P-loop containing nucleoside triphosphate hydrolases"/>
    <property type="match status" value="1"/>
</dbReference>